<feature type="signal peptide" evidence="1">
    <location>
        <begin position="1"/>
        <end position="19"/>
    </location>
</feature>
<organism evidence="2 3">
    <name type="scientific">Lophiotrema nucula</name>
    <dbReference type="NCBI Taxonomy" id="690887"/>
    <lineage>
        <taxon>Eukaryota</taxon>
        <taxon>Fungi</taxon>
        <taxon>Dikarya</taxon>
        <taxon>Ascomycota</taxon>
        <taxon>Pezizomycotina</taxon>
        <taxon>Dothideomycetes</taxon>
        <taxon>Pleosporomycetidae</taxon>
        <taxon>Pleosporales</taxon>
        <taxon>Lophiotremataceae</taxon>
        <taxon>Lophiotrema</taxon>
    </lineage>
</organism>
<keyword evidence="1" id="KW-0732">Signal</keyword>
<dbReference type="EMBL" id="ML977324">
    <property type="protein sequence ID" value="KAF2114825.1"/>
    <property type="molecule type" value="Genomic_DNA"/>
</dbReference>
<dbReference type="AlphaFoldDB" id="A0A6A5Z662"/>
<keyword evidence="3" id="KW-1185">Reference proteome</keyword>
<evidence type="ECO:0000313" key="3">
    <source>
        <dbReference type="Proteomes" id="UP000799770"/>
    </source>
</evidence>
<protein>
    <submittedName>
        <fullName evidence="2">Uncharacterized protein</fullName>
    </submittedName>
</protein>
<dbReference type="Proteomes" id="UP000799770">
    <property type="component" value="Unassembled WGS sequence"/>
</dbReference>
<gene>
    <name evidence="2" type="ORF">BDV96DRAFT_85887</name>
</gene>
<evidence type="ECO:0000313" key="2">
    <source>
        <dbReference type="EMBL" id="KAF2114825.1"/>
    </source>
</evidence>
<feature type="chain" id="PRO_5025683478" evidence="1">
    <location>
        <begin position="20"/>
        <end position="120"/>
    </location>
</feature>
<name>A0A6A5Z662_9PLEO</name>
<dbReference type="OrthoDB" id="3547571at2759"/>
<evidence type="ECO:0000256" key="1">
    <source>
        <dbReference type="SAM" id="SignalP"/>
    </source>
</evidence>
<sequence>MEPLLVAFLLVLASRRAWAGPMPINNDLIIERSPITKAPDLIRVRQASEQIVSTCGYVSGNLSNPWIAPNGFQCATDVSGGYFGFCGNDTAPSDCKPPRGCRDNHGCTSGCGDSTKVVQW</sequence>
<proteinExistence type="predicted"/>
<accession>A0A6A5Z662</accession>
<reference evidence="2" key="1">
    <citation type="journal article" date="2020" name="Stud. Mycol.">
        <title>101 Dothideomycetes genomes: a test case for predicting lifestyles and emergence of pathogens.</title>
        <authorList>
            <person name="Haridas S."/>
            <person name="Albert R."/>
            <person name="Binder M."/>
            <person name="Bloem J."/>
            <person name="Labutti K."/>
            <person name="Salamov A."/>
            <person name="Andreopoulos B."/>
            <person name="Baker S."/>
            <person name="Barry K."/>
            <person name="Bills G."/>
            <person name="Bluhm B."/>
            <person name="Cannon C."/>
            <person name="Castanera R."/>
            <person name="Culley D."/>
            <person name="Daum C."/>
            <person name="Ezra D."/>
            <person name="Gonzalez J."/>
            <person name="Henrissat B."/>
            <person name="Kuo A."/>
            <person name="Liang C."/>
            <person name="Lipzen A."/>
            <person name="Lutzoni F."/>
            <person name="Magnuson J."/>
            <person name="Mondo S."/>
            <person name="Nolan M."/>
            <person name="Ohm R."/>
            <person name="Pangilinan J."/>
            <person name="Park H.-J."/>
            <person name="Ramirez L."/>
            <person name="Alfaro M."/>
            <person name="Sun H."/>
            <person name="Tritt A."/>
            <person name="Yoshinaga Y."/>
            <person name="Zwiers L.-H."/>
            <person name="Turgeon B."/>
            <person name="Goodwin S."/>
            <person name="Spatafora J."/>
            <person name="Crous P."/>
            <person name="Grigoriev I."/>
        </authorList>
    </citation>
    <scope>NUCLEOTIDE SEQUENCE</scope>
    <source>
        <strain evidence="2">CBS 627.86</strain>
    </source>
</reference>